<reference evidence="2 3" key="1">
    <citation type="submission" date="2019-11" db="EMBL/GenBank/DDBJ databases">
        <title>Novel species isolated from a subtropical stream in China.</title>
        <authorList>
            <person name="Lu H."/>
        </authorList>
    </citation>
    <scope>NUCLEOTIDE SEQUENCE [LARGE SCALE GENOMIC DNA]</scope>
    <source>
        <strain evidence="2 3">FT26W</strain>
    </source>
</reference>
<proteinExistence type="predicted"/>
<keyword evidence="3" id="KW-1185">Reference proteome</keyword>
<dbReference type="RefSeq" id="WP_154356784.1">
    <property type="nucleotide sequence ID" value="NZ_WKJL01000003.1"/>
</dbReference>
<sequence>MAPARPNKKYAPLPNGNPQGAAFFKFQLTFEQRTPLDGTAFAVFFSNDLGLNATSTVSDASLHTLFNDVTNNWIRLLTTYTYAEIYSRACLLAGVKVNENGVRAFLDYASKIVQFTIHGNRISFTAAPSEWAMLRDSVKKPVQSQTSEKQMAPRPAEPNPVVLTAILPDEISPNPPSQHRALQPQAMPVRGRWMHVEEPGLKLQRLR</sequence>
<name>A0A844D511_9BURK</name>
<evidence type="ECO:0000256" key="1">
    <source>
        <dbReference type="SAM" id="MobiDB-lite"/>
    </source>
</evidence>
<protein>
    <submittedName>
        <fullName evidence="2">Uncharacterized protein</fullName>
    </submittedName>
</protein>
<feature type="region of interest" description="Disordered" evidence="1">
    <location>
        <begin position="138"/>
        <end position="159"/>
    </location>
</feature>
<gene>
    <name evidence="2" type="ORF">GJ698_06395</name>
</gene>
<accession>A0A844D511</accession>
<evidence type="ECO:0000313" key="2">
    <source>
        <dbReference type="EMBL" id="MRW83722.1"/>
    </source>
</evidence>
<dbReference type="Proteomes" id="UP000439986">
    <property type="component" value="Unassembled WGS sequence"/>
</dbReference>
<comment type="caution">
    <text evidence="2">The sequence shown here is derived from an EMBL/GenBank/DDBJ whole genome shotgun (WGS) entry which is preliminary data.</text>
</comment>
<organism evidence="2 3">
    <name type="scientific">Duganella aquatilis</name>
    <dbReference type="NCBI Taxonomy" id="2666082"/>
    <lineage>
        <taxon>Bacteria</taxon>
        <taxon>Pseudomonadati</taxon>
        <taxon>Pseudomonadota</taxon>
        <taxon>Betaproteobacteria</taxon>
        <taxon>Burkholderiales</taxon>
        <taxon>Oxalobacteraceae</taxon>
        <taxon>Telluria group</taxon>
        <taxon>Duganella</taxon>
    </lineage>
</organism>
<dbReference type="AlphaFoldDB" id="A0A844D511"/>
<dbReference type="EMBL" id="WKJL01000003">
    <property type="protein sequence ID" value="MRW83722.1"/>
    <property type="molecule type" value="Genomic_DNA"/>
</dbReference>
<evidence type="ECO:0000313" key="3">
    <source>
        <dbReference type="Proteomes" id="UP000439986"/>
    </source>
</evidence>